<dbReference type="Gene3D" id="3.30.450.50">
    <property type="entry name" value="Longin domain"/>
    <property type="match status" value="1"/>
</dbReference>
<evidence type="ECO:0000313" key="8">
    <source>
        <dbReference type="RefSeq" id="XP_020097117.1"/>
    </source>
</evidence>
<reference evidence="8" key="2">
    <citation type="submission" date="2025-08" db="UniProtKB">
        <authorList>
            <consortium name="RefSeq"/>
        </authorList>
    </citation>
    <scope>IDENTIFICATION</scope>
    <source>
        <tissue evidence="8">Leaf</tissue>
    </source>
</reference>
<dbReference type="Proteomes" id="UP000515123">
    <property type="component" value="Linkage group 10"/>
</dbReference>
<gene>
    <name evidence="8" type="primary">LOC109716199</name>
</gene>
<dbReference type="InterPro" id="IPR044783">
    <property type="entry name" value="PHYL"/>
</dbReference>
<dbReference type="AlphaFoldDB" id="A0A6P5FN94"/>
<proteinExistence type="inferred from homology"/>
<dbReference type="PANTHER" id="PTHR47461:SF3">
    <property type="entry name" value="PHYTOLONGIN PHYL2.2"/>
    <property type="match status" value="1"/>
</dbReference>
<comment type="similarity">
    <text evidence="2">Belongs to the synaptobrevin family.</text>
</comment>
<protein>
    <submittedName>
        <fullName evidence="8">Phytolongin Phyl1.1-like isoform X1</fullName>
    </submittedName>
</protein>
<keyword evidence="5" id="KW-0812">Transmembrane</keyword>
<evidence type="ECO:0000313" key="7">
    <source>
        <dbReference type="Proteomes" id="UP000515123"/>
    </source>
</evidence>
<name>A0A6P5FN94_ANACO</name>
<evidence type="ECO:0000256" key="1">
    <source>
        <dbReference type="ARBA" id="ARBA00004370"/>
    </source>
</evidence>
<feature type="transmembrane region" description="Helical" evidence="5">
    <location>
        <begin position="209"/>
        <end position="230"/>
    </location>
</feature>
<feature type="domain" description="Longin" evidence="6">
    <location>
        <begin position="9"/>
        <end position="116"/>
    </location>
</feature>
<organism evidence="7 8">
    <name type="scientific">Ananas comosus</name>
    <name type="common">Pineapple</name>
    <name type="synonym">Ananas ananas</name>
    <dbReference type="NCBI Taxonomy" id="4615"/>
    <lineage>
        <taxon>Eukaryota</taxon>
        <taxon>Viridiplantae</taxon>
        <taxon>Streptophyta</taxon>
        <taxon>Embryophyta</taxon>
        <taxon>Tracheophyta</taxon>
        <taxon>Spermatophyta</taxon>
        <taxon>Magnoliopsida</taxon>
        <taxon>Liliopsida</taxon>
        <taxon>Poales</taxon>
        <taxon>Bromeliaceae</taxon>
        <taxon>Bromelioideae</taxon>
        <taxon>Ananas</taxon>
    </lineage>
</organism>
<reference evidence="7" key="1">
    <citation type="journal article" date="2015" name="Nat. Genet.">
        <title>The pineapple genome and the evolution of CAM photosynthesis.</title>
        <authorList>
            <person name="Ming R."/>
            <person name="VanBuren R."/>
            <person name="Wai C.M."/>
            <person name="Tang H."/>
            <person name="Schatz M.C."/>
            <person name="Bowers J.E."/>
            <person name="Lyons E."/>
            <person name="Wang M.L."/>
            <person name="Chen J."/>
            <person name="Biggers E."/>
            <person name="Zhang J."/>
            <person name="Huang L."/>
            <person name="Zhang L."/>
            <person name="Miao W."/>
            <person name="Zhang J."/>
            <person name="Ye Z."/>
            <person name="Miao C."/>
            <person name="Lin Z."/>
            <person name="Wang H."/>
            <person name="Zhou H."/>
            <person name="Yim W.C."/>
            <person name="Priest H.D."/>
            <person name="Zheng C."/>
            <person name="Woodhouse M."/>
            <person name="Edger P.P."/>
            <person name="Guyot R."/>
            <person name="Guo H.B."/>
            <person name="Guo H."/>
            <person name="Zheng G."/>
            <person name="Singh R."/>
            <person name="Sharma A."/>
            <person name="Min X."/>
            <person name="Zheng Y."/>
            <person name="Lee H."/>
            <person name="Gurtowski J."/>
            <person name="Sedlazeck F.J."/>
            <person name="Harkess A."/>
            <person name="McKain M.R."/>
            <person name="Liao Z."/>
            <person name="Fang J."/>
            <person name="Liu J."/>
            <person name="Zhang X."/>
            <person name="Zhang Q."/>
            <person name="Hu W."/>
            <person name="Qin Y."/>
            <person name="Wang K."/>
            <person name="Chen L.Y."/>
            <person name="Shirley N."/>
            <person name="Lin Y.R."/>
            <person name="Liu L.Y."/>
            <person name="Hernandez A.G."/>
            <person name="Wright C.L."/>
            <person name="Bulone V."/>
            <person name="Tuskan G.A."/>
            <person name="Heath K."/>
            <person name="Zee F."/>
            <person name="Moore P.H."/>
            <person name="Sunkar R."/>
            <person name="Leebens-Mack J.H."/>
            <person name="Mockler T."/>
            <person name="Bennetzen J.L."/>
            <person name="Freeling M."/>
            <person name="Sankoff D."/>
            <person name="Paterson A.H."/>
            <person name="Zhu X."/>
            <person name="Yang X."/>
            <person name="Smith J.A."/>
            <person name="Cushman J.C."/>
            <person name="Paull R.E."/>
            <person name="Yu Q."/>
        </authorList>
    </citation>
    <scope>NUCLEOTIDE SEQUENCE [LARGE SCALE GENOMIC DNA]</scope>
    <source>
        <strain evidence="7">cv. F153</strain>
    </source>
</reference>
<dbReference type="InterPro" id="IPR010908">
    <property type="entry name" value="Longin_dom"/>
</dbReference>
<keyword evidence="5" id="KW-1133">Transmembrane helix</keyword>
<evidence type="ECO:0000256" key="5">
    <source>
        <dbReference type="SAM" id="Phobius"/>
    </source>
</evidence>
<evidence type="ECO:0000256" key="4">
    <source>
        <dbReference type="SAM" id="MobiDB-lite"/>
    </source>
</evidence>
<dbReference type="OrthoDB" id="1918034at2759"/>
<dbReference type="GO" id="GO:0016020">
    <property type="term" value="C:membrane"/>
    <property type="evidence" value="ECO:0007669"/>
    <property type="project" value="UniProtKB-SubCell"/>
</dbReference>
<dbReference type="RefSeq" id="XP_020097117.1">
    <property type="nucleotide sequence ID" value="XM_020241528.1"/>
</dbReference>
<dbReference type="SUPFAM" id="SSF64356">
    <property type="entry name" value="SNARE-like"/>
    <property type="match status" value="1"/>
</dbReference>
<dbReference type="PROSITE" id="PS50859">
    <property type="entry name" value="LONGIN"/>
    <property type="match status" value="1"/>
</dbReference>
<evidence type="ECO:0000256" key="2">
    <source>
        <dbReference type="ARBA" id="ARBA00008025"/>
    </source>
</evidence>
<dbReference type="InterPro" id="IPR011012">
    <property type="entry name" value="Longin-like_dom_sf"/>
</dbReference>
<keyword evidence="3 5" id="KW-0472">Membrane</keyword>
<feature type="compositionally biased region" description="Pro residues" evidence="4">
    <location>
        <begin position="126"/>
        <end position="142"/>
    </location>
</feature>
<feature type="region of interest" description="Disordered" evidence="4">
    <location>
        <begin position="120"/>
        <end position="183"/>
    </location>
</feature>
<evidence type="ECO:0000256" key="3">
    <source>
        <dbReference type="ARBA" id="ARBA00023136"/>
    </source>
</evidence>
<dbReference type="GeneID" id="109716199"/>
<dbReference type="PANTHER" id="PTHR47461">
    <property type="entry name" value="PHYTOLONGIN PHYL1.2"/>
    <property type="match status" value="1"/>
</dbReference>
<keyword evidence="7" id="KW-1185">Reference proteome</keyword>
<evidence type="ECO:0000259" key="6">
    <source>
        <dbReference type="PROSITE" id="PS50859"/>
    </source>
</evidence>
<accession>A0A6P5FN94</accession>
<comment type="subcellular location">
    <subcellularLocation>
        <location evidence="1">Membrane</location>
    </subcellularLocation>
</comment>
<sequence>MIPDLNHPILYACVAHGATVLAELVPGGGGGGDVAAVARRCLAAAPPFHREYSHTAGGRIYAFAMADPLVLFAIADSSLGAPRAFLFLRRLRRSTARGGGAAAAPLSLQSELRRLALALPDEVDDPPPPSPSPSPPPTPPSPLNETNNEPLKTGTGEEEKKKRKKKKQKQQQQQQHPLDGGDGAMEISVAADAADPLPKSMRIAWRQHLRAILLIDLAVCGLLFGIWISVCKGFHCIRRTPNLDRDCTGDEKSNLARRPHEGERKIKKHIAMCKHINAVLFSCIPLYSV</sequence>